<protein>
    <submittedName>
        <fullName evidence="1">Uncharacterized protein</fullName>
    </submittedName>
</protein>
<reference evidence="1" key="1">
    <citation type="journal article" date="2019" name="bioRxiv">
        <title>The Genome of the Zebra Mussel, Dreissena polymorpha: A Resource for Invasive Species Research.</title>
        <authorList>
            <person name="McCartney M.A."/>
            <person name="Auch B."/>
            <person name="Kono T."/>
            <person name="Mallez S."/>
            <person name="Zhang Y."/>
            <person name="Obille A."/>
            <person name="Becker A."/>
            <person name="Abrahante J.E."/>
            <person name="Garbe J."/>
            <person name="Badalamenti J.P."/>
            <person name="Herman A."/>
            <person name="Mangelson H."/>
            <person name="Liachko I."/>
            <person name="Sullivan S."/>
            <person name="Sone E.D."/>
            <person name="Koren S."/>
            <person name="Silverstein K.A.T."/>
            <person name="Beckman K.B."/>
            <person name="Gohl D.M."/>
        </authorList>
    </citation>
    <scope>NUCLEOTIDE SEQUENCE</scope>
    <source>
        <strain evidence="1">Duluth1</strain>
        <tissue evidence="1">Whole animal</tissue>
    </source>
</reference>
<reference evidence="1" key="2">
    <citation type="submission" date="2020-11" db="EMBL/GenBank/DDBJ databases">
        <authorList>
            <person name="McCartney M.A."/>
            <person name="Auch B."/>
            <person name="Kono T."/>
            <person name="Mallez S."/>
            <person name="Becker A."/>
            <person name="Gohl D.M."/>
            <person name="Silverstein K.A.T."/>
            <person name="Koren S."/>
            <person name="Bechman K.B."/>
            <person name="Herman A."/>
            <person name="Abrahante J.E."/>
            <person name="Garbe J."/>
        </authorList>
    </citation>
    <scope>NUCLEOTIDE SEQUENCE</scope>
    <source>
        <strain evidence="1">Duluth1</strain>
        <tissue evidence="1">Whole animal</tissue>
    </source>
</reference>
<proteinExistence type="predicted"/>
<dbReference type="Proteomes" id="UP000828390">
    <property type="component" value="Unassembled WGS sequence"/>
</dbReference>
<dbReference type="EMBL" id="JAIWYP010000004">
    <property type="protein sequence ID" value="KAH3836076.1"/>
    <property type="molecule type" value="Genomic_DNA"/>
</dbReference>
<sequence>MQRAEAPPQGNHRTSRGEVVRLQIRYSGEDSKHSRVNALIARKGVAKSVITCTPVYGRIISICISANITASTSSRRLDRKDCTIYQNWSVTVGRFGIGETKDGELGLLEFAPPTQPGQHAEPTHT</sequence>
<evidence type="ECO:0000313" key="1">
    <source>
        <dbReference type="EMBL" id="KAH3836076.1"/>
    </source>
</evidence>
<accession>A0A9D4KAK9</accession>
<organism evidence="1 2">
    <name type="scientific">Dreissena polymorpha</name>
    <name type="common">Zebra mussel</name>
    <name type="synonym">Mytilus polymorpha</name>
    <dbReference type="NCBI Taxonomy" id="45954"/>
    <lineage>
        <taxon>Eukaryota</taxon>
        <taxon>Metazoa</taxon>
        <taxon>Spiralia</taxon>
        <taxon>Lophotrochozoa</taxon>
        <taxon>Mollusca</taxon>
        <taxon>Bivalvia</taxon>
        <taxon>Autobranchia</taxon>
        <taxon>Heteroconchia</taxon>
        <taxon>Euheterodonta</taxon>
        <taxon>Imparidentia</taxon>
        <taxon>Neoheterodontei</taxon>
        <taxon>Myida</taxon>
        <taxon>Dreissenoidea</taxon>
        <taxon>Dreissenidae</taxon>
        <taxon>Dreissena</taxon>
    </lineage>
</organism>
<evidence type="ECO:0000313" key="2">
    <source>
        <dbReference type="Proteomes" id="UP000828390"/>
    </source>
</evidence>
<comment type="caution">
    <text evidence="1">The sequence shown here is derived from an EMBL/GenBank/DDBJ whole genome shotgun (WGS) entry which is preliminary data.</text>
</comment>
<dbReference type="AlphaFoldDB" id="A0A9D4KAK9"/>
<gene>
    <name evidence="1" type="ORF">DPMN_109445</name>
</gene>
<name>A0A9D4KAK9_DREPO</name>
<keyword evidence="2" id="KW-1185">Reference proteome</keyword>